<organism evidence="1 2">
    <name type="scientific">Oopsacas minuta</name>
    <dbReference type="NCBI Taxonomy" id="111878"/>
    <lineage>
        <taxon>Eukaryota</taxon>
        <taxon>Metazoa</taxon>
        <taxon>Porifera</taxon>
        <taxon>Hexactinellida</taxon>
        <taxon>Hexasterophora</taxon>
        <taxon>Lyssacinosida</taxon>
        <taxon>Leucopsacidae</taxon>
        <taxon>Oopsacas</taxon>
    </lineage>
</organism>
<dbReference type="Proteomes" id="UP001165289">
    <property type="component" value="Unassembled WGS sequence"/>
</dbReference>
<comment type="caution">
    <text evidence="1">The sequence shown here is derived from an EMBL/GenBank/DDBJ whole genome shotgun (WGS) entry which is preliminary data.</text>
</comment>
<gene>
    <name evidence="1" type="ORF">LOD99_10376</name>
</gene>
<evidence type="ECO:0000313" key="1">
    <source>
        <dbReference type="EMBL" id="KAI6660645.1"/>
    </source>
</evidence>
<name>A0AAV7KIB2_9METZ</name>
<dbReference type="AlphaFoldDB" id="A0AAV7KIB2"/>
<keyword evidence="2" id="KW-1185">Reference proteome</keyword>
<protein>
    <submittedName>
        <fullName evidence="1">Uncharacterized protein</fullName>
    </submittedName>
</protein>
<proteinExistence type="predicted"/>
<reference evidence="1 2" key="1">
    <citation type="journal article" date="2023" name="BMC Biol.">
        <title>The compact genome of the sponge Oopsacas minuta (Hexactinellida) is lacking key metazoan core genes.</title>
        <authorList>
            <person name="Santini S."/>
            <person name="Schenkelaars Q."/>
            <person name="Jourda C."/>
            <person name="Duchesne M."/>
            <person name="Belahbib H."/>
            <person name="Rocher C."/>
            <person name="Selva M."/>
            <person name="Riesgo A."/>
            <person name="Vervoort M."/>
            <person name="Leys S.P."/>
            <person name="Kodjabachian L."/>
            <person name="Le Bivic A."/>
            <person name="Borchiellini C."/>
            <person name="Claverie J.M."/>
            <person name="Renard E."/>
        </authorList>
    </citation>
    <scope>NUCLEOTIDE SEQUENCE [LARGE SCALE GENOMIC DNA]</scope>
    <source>
        <strain evidence="1">SPO-2</strain>
    </source>
</reference>
<sequence>MPPIPSGQFLAQNPPRIMPIILIQRRVRAIARMRREAERRRMLAVRRRQKHLRMRQLVHQRILLDTSIREFRSLNNLRVREMTQRLIGTGCCSQDTRENHIKDYKELYPNHHRIGCFYFHYPVY</sequence>
<accession>A0AAV7KIB2</accession>
<dbReference type="EMBL" id="JAKMXF010000031">
    <property type="protein sequence ID" value="KAI6660645.1"/>
    <property type="molecule type" value="Genomic_DNA"/>
</dbReference>
<evidence type="ECO:0000313" key="2">
    <source>
        <dbReference type="Proteomes" id="UP001165289"/>
    </source>
</evidence>